<dbReference type="InterPro" id="IPR050248">
    <property type="entry name" value="Polysacc_deacetylase_ArnD"/>
</dbReference>
<feature type="domain" description="NodB homology" evidence="6">
    <location>
        <begin position="48"/>
        <end position="230"/>
    </location>
</feature>
<dbReference type="Gene3D" id="3.20.20.370">
    <property type="entry name" value="Glycoside hydrolase/deacetylase"/>
    <property type="match status" value="1"/>
</dbReference>
<keyword evidence="8" id="KW-1185">Reference proteome</keyword>
<organism evidence="7 8">
    <name type="scientific">Lithohypha guttulata</name>
    <dbReference type="NCBI Taxonomy" id="1690604"/>
    <lineage>
        <taxon>Eukaryota</taxon>
        <taxon>Fungi</taxon>
        <taxon>Dikarya</taxon>
        <taxon>Ascomycota</taxon>
        <taxon>Pezizomycotina</taxon>
        <taxon>Eurotiomycetes</taxon>
        <taxon>Chaetothyriomycetidae</taxon>
        <taxon>Chaetothyriales</taxon>
        <taxon>Trichomeriaceae</taxon>
        <taxon>Lithohypha</taxon>
    </lineage>
</organism>
<evidence type="ECO:0000256" key="5">
    <source>
        <dbReference type="ARBA" id="ARBA00048494"/>
    </source>
</evidence>
<evidence type="ECO:0000259" key="6">
    <source>
        <dbReference type="PROSITE" id="PS51677"/>
    </source>
</evidence>
<dbReference type="InterPro" id="IPR011330">
    <property type="entry name" value="Glyco_hydro/deAcase_b/a-brl"/>
</dbReference>
<sequence>MTLLLIFAAAALLLVTPLYIVYKPPNVLICYFQRRWPDVLWHVQTTKKVIALTVDDAPSQHTTEIMEILSANNATATFFVIGSQIAGREEVLTRLVQNENELGNHAMHDEPSRSLSNADLIKQIVSVQGTIADAYSAANVSQPETRYFRPGSGFFSTQMRETIAAIGYQIALGNIYPHDPQVPYWGVNARHILSMVRPGGIIICHDRRPWTAPMLREVLPELRRRGYQIVGLTELLRAANV</sequence>
<comment type="caution">
    <text evidence="7">The sequence shown here is derived from an EMBL/GenBank/DDBJ whole genome shotgun (WGS) entry which is preliminary data.</text>
</comment>
<gene>
    <name evidence="7" type="ORF">LTR24_002735</name>
</gene>
<dbReference type="EC" id="3.5.1.41" evidence="4"/>
<comment type="catalytic activity">
    <reaction evidence="5">
        <text>[(1-&gt;4)-N-acetyl-beta-D-glucosaminyl](n) + n H2O = chitosan + n acetate</text>
        <dbReference type="Rhea" id="RHEA:10464"/>
        <dbReference type="Rhea" id="RHEA-COMP:9593"/>
        <dbReference type="Rhea" id="RHEA-COMP:9597"/>
        <dbReference type="ChEBI" id="CHEBI:15377"/>
        <dbReference type="ChEBI" id="CHEBI:17029"/>
        <dbReference type="ChEBI" id="CHEBI:30089"/>
        <dbReference type="ChEBI" id="CHEBI:57704"/>
        <dbReference type="EC" id="3.5.1.41"/>
    </reaction>
    <physiologicalReaction direction="left-to-right" evidence="5">
        <dbReference type="Rhea" id="RHEA:10465"/>
    </physiologicalReaction>
</comment>
<name>A0ABR0KH07_9EURO</name>
<dbReference type="PROSITE" id="PS51677">
    <property type="entry name" value="NODB"/>
    <property type="match status" value="1"/>
</dbReference>
<keyword evidence="2" id="KW-0146">Chitin degradation</keyword>
<keyword evidence="3" id="KW-0170">Cobalt</keyword>
<protein>
    <recommendedName>
        <fullName evidence="4">chitin deacetylase</fullName>
        <ecNumber evidence="4">3.5.1.41</ecNumber>
    </recommendedName>
</protein>
<evidence type="ECO:0000256" key="4">
    <source>
        <dbReference type="ARBA" id="ARBA00024056"/>
    </source>
</evidence>
<dbReference type="SUPFAM" id="SSF88713">
    <property type="entry name" value="Glycoside hydrolase/deacetylase"/>
    <property type="match status" value="1"/>
</dbReference>
<dbReference type="EMBL" id="JAVRRG010000024">
    <property type="protein sequence ID" value="KAK5096036.1"/>
    <property type="molecule type" value="Genomic_DNA"/>
</dbReference>
<evidence type="ECO:0000313" key="8">
    <source>
        <dbReference type="Proteomes" id="UP001345013"/>
    </source>
</evidence>
<evidence type="ECO:0000256" key="1">
    <source>
        <dbReference type="ARBA" id="ARBA00001941"/>
    </source>
</evidence>
<accession>A0ABR0KH07</accession>
<reference evidence="7 8" key="1">
    <citation type="submission" date="2023-08" db="EMBL/GenBank/DDBJ databases">
        <title>Black Yeasts Isolated from many extreme environments.</title>
        <authorList>
            <person name="Coleine C."/>
            <person name="Stajich J.E."/>
            <person name="Selbmann L."/>
        </authorList>
    </citation>
    <scope>NUCLEOTIDE SEQUENCE [LARGE SCALE GENOMIC DNA]</scope>
    <source>
        <strain evidence="7 8">CCFEE 5885</strain>
    </source>
</reference>
<dbReference type="PANTHER" id="PTHR10587">
    <property type="entry name" value="GLYCOSYL TRANSFERASE-RELATED"/>
    <property type="match status" value="1"/>
</dbReference>
<dbReference type="PANTHER" id="PTHR10587:SF137">
    <property type="entry name" value="4-DEOXY-4-FORMAMIDO-L-ARABINOSE-PHOSPHOUNDECAPRENOL DEFORMYLASE ARND-RELATED"/>
    <property type="match status" value="1"/>
</dbReference>
<dbReference type="InterPro" id="IPR002509">
    <property type="entry name" value="NODB_dom"/>
</dbReference>
<proteinExistence type="predicted"/>
<dbReference type="Pfam" id="PF01522">
    <property type="entry name" value="Polysacc_deac_1"/>
    <property type="match status" value="1"/>
</dbReference>
<comment type="cofactor">
    <cofactor evidence="1">
        <name>Co(2+)</name>
        <dbReference type="ChEBI" id="CHEBI:48828"/>
    </cofactor>
</comment>
<dbReference type="CDD" id="cd10958">
    <property type="entry name" value="CE4_NodB_like_2"/>
    <property type="match status" value="1"/>
</dbReference>
<keyword evidence="2" id="KW-0624">Polysaccharide degradation</keyword>
<keyword evidence="2" id="KW-0119">Carbohydrate metabolism</keyword>
<dbReference type="Proteomes" id="UP001345013">
    <property type="component" value="Unassembled WGS sequence"/>
</dbReference>
<evidence type="ECO:0000256" key="2">
    <source>
        <dbReference type="ARBA" id="ARBA00023024"/>
    </source>
</evidence>
<evidence type="ECO:0000313" key="7">
    <source>
        <dbReference type="EMBL" id="KAK5096036.1"/>
    </source>
</evidence>
<evidence type="ECO:0000256" key="3">
    <source>
        <dbReference type="ARBA" id="ARBA00023285"/>
    </source>
</evidence>